<keyword evidence="4" id="KW-0964">Secreted</keyword>
<dbReference type="GO" id="GO:0046274">
    <property type="term" value="P:lignin catabolic process"/>
    <property type="evidence" value="ECO:0007669"/>
    <property type="project" value="UniProtKB-KW"/>
</dbReference>
<dbReference type="GO" id="GO:0052689">
    <property type="term" value="F:carboxylic ester hydrolase activity"/>
    <property type="evidence" value="ECO:0007669"/>
    <property type="project" value="UniProtKB-KW"/>
</dbReference>
<keyword evidence="6" id="KW-0378">Hydrolase</keyword>
<evidence type="ECO:0000256" key="9">
    <source>
        <dbReference type="ARBA" id="ARBA00026105"/>
    </source>
</evidence>
<sequence>MITVPPNVAVISFHRNAIADQLGISSRGSGLFYDLCGKDHQAGARIAWTRGVGRLIDALEKVPSAKINTSFWL</sequence>
<evidence type="ECO:0000256" key="5">
    <source>
        <dbReference type="ARBA" id="ARBA00022729"/>
    </source>
</evidence>
<feature type="domain" description="4-O-methyl-glucuronoyl methylesterase-like" evidence="10">
    <location>
        <begin position="2"/>
        <end position="70"/>
    </location>
</feature>
<protein>
    <recommendedName>
        <fullName evidence="9">(4-O-methyl)-D-glucuronate--lignin esterase</fullName>
        <ecNumber evidence="9">3.1.1.117</ecNumber>
    </recommendedName>
</protein>
<comment type="subcellular location">
    <subcellularLocation>
        <location evidence="1">Secreted</location>
    </subcellularLocation>
</comment>
<proteinExistence type="inferred from homology"/>
<evidence type="ECO:0000259" key="10">
    <source>
        <dbReference type="Pfam" id="PF22244"/>
    </source>
</evidence>
<dbReference type="OrthoDB" id="3781271at2759"/>
<evidence type="ECO:0000256" key="1">
    <source>
        <dbReference type="ARBA" id="ARBA00004613"/>
    </source>
</evidence>
<dbReference type="Gene3D" id="3.40.50.1820">
    <property type="entry name" value="alpha/beta hydrolase"/>
    <property type="match status" value="1"/>
</dbReference>
<evidence type="ECO:0000256" key="2">
    <source>
        <dbReference type="ARBA" id="ARBA00010092"/>
    </source>
</evidence>
<reference evidence="11" key="1">
    <citation type="submission" date="2022-06" db="EMBL/GenBank/DDBJ databases">
        <title>Genome Sequence of Candolleomyces eurysporus.</title>
        <authorList>
            <person name="Buettner E."/>
        </authorList>
    </citation>
    <scope>NUCLEOTIDE SEQUENCE</scope>
    <source>
        <strain evidence="11">VTCC 930004</strain>
    </source>
</reference>
<dbReference type="Pfam" id="PF22244">
    <property type="entry name" value="GCE_fung"/>
    <property type="match status" value="1"/>
</dbReference>
<organism evidence="11 12">
    <name type="scientific">Candolleomyces eurysporus</name>
    <dbReference type="NCBI Taxonomy" id="2828524"/>
    <lineage>
        <taxon>Eukaryota</taxon>
        <taxon>Fungi</taxon>
        <taxon>Dikarya</taxon>
        <taxon>Basidiomycota</taxon>
        <taxon>Agaricomycotina</taxon>
        <taxon>Agaricomycetes</taxon>
        <taxon>Agaricomycetidae</taxon>
        <taxon>Agaricales</taxon>
        <taxon>Agaricineae</taxon>
        <taxon>Psathyrellaceae</taxon>
        <taxon>Candolleomyces</taxon>
    </lineage>
</organism>
<dbReference type="InterPro" id="IPR054579">
    <property type="entry name" value="GCE-like_dom"/>
</dbReference>
<evidence type="ECO:0000256" key="6">
    <source>
        <dbReference type="ARBA" id="ARBA00022801"/>
    </source>
</evidence>
<evidence type="ECO:0000313" key="12">
    <source>
        <dbReference type="Proteomes" id="UP001140091"/>
    </source>
</evidence>
<keyword evidence="5" id="KW-0732">Signal</keyword>
<keyword evidence="12" id="KW-1185">Reference proteome</keyword>
<dbReference type="Proteomes" id="UP001140091">
    <property type="component" value="Unassembled WGS sequence"/>
</dbReference>
<gene>
    <name evidence="11" type="ORF">H1R20_g7685</name>
</gene>
<comment type="catalytic activity">
    <reaction evidence="8">
        <text>a 4-O-methyl-alpha-D-glucuronosyl ester derivative + H2O = 4-O-methyl-alpha-D-glucuronate derivative + an alcohol + H(+)</text>
        <dbReference type="Rhea" id="RHEA:67452"/>
        <dbReference type="ChEBI" id="CHEBI:15377"/>
        <dbReference type="ChEBI" id="CHEBI:15378"/>
        <dbReference type="ChEBI" id="CHEBI:30879"/>
        <dbReference type="ChEBI" id="CHEBI:171667"/>
        <dbReference type="ChEBI" id="CHEBI:171668"/>
        <dbReference type="EC" id="3.1.1.117"/>
    </reaction>
    <physiologicalReaction direction="left-to-right" evidence="8">
        <dbReference type="Rhea" id="RHEA:67453"/>
    </physiologicalReaction>
</comment>
<keyword evidence="3" id="KW-0719">Serine esterase</keyword>
<evidence type="ECO:0000313" key="11">
    <source>
        <dbReference type="EMBL" id="KAJ2929415.1"/>
    </source>
</evidence>
<keyword evidence="7" id="KW-0439">Lignin degradation</keyword>
<evidence type="ECO:0000256" key="7">
    <source>
        <dbReference type="ARBA" id="ARBA00023185"/>
    </source>
</evidence>
<dbReference type="EC" id="3.1.1.117" evidence="9"/>
<comment type="similarity">
    <text evidence="2">Belongs to the carbohydrate esterase 15 (CE15) family.</text>
</comment>
<feature type="non-terminal residue" evidence="11">
    <location>
        <position position="73"/>
    </location>
</feature>
<evidence type="ECO:0000256" key="3">
    <source>
        <dbReference type="ARBA" id="ARBA00022487"/>
    </source>
</evidence>
<dbReference type="AlphaFoldDB" id="A0A9W8J746"/>
<name>A0A9W8J746_9AGAR</name>
<accession>A0A9W8J746</accession>
<evidence type="ECO:0000256" key="8">
    <source>
        <dbReference type="ARBA" id="ARBA00024511"/>
    </source>
</evidence>
<comment type="caution">
    <text evidence="11">The sequence shown here is derived from an EMBL/GenBank/DDBJ whole genome shotgun (WGS) entry which is preliminary data.</text>
</comment>
<dbReference type="GO" id="GO:0005576">
    <property type="term" value="C:extracellular region"/>
    <property type="evidence" value="ECO:0007669"/>
    <property type="project" value="UniProtKB-SubCell"/>
</dbReference>
<evidence type="ECO:0000256" key="4">
    <source>
        <dbReference type="ARBA" id="ARBA00022525"/>
    </source>
</evidence>
<dbReference type="InterPro" id="IPR029058">
    <property type="entry name" value="AB_hydrolase_fold"/>
</dbReference>
<dbReference type="EMBL" id="JANBPK010000875">
    <property type="protein sequence ID" value="KAJ2929415.1"/>
    <property type="molecule type" value="Genomic_DNA"/>
</dbReference>